<evidence type="ECO:0000256" key="2">
    <source>
        <dbReference type="SAM" id="MobiDB-lite"/>
    </source>
</evidence>
<gene>
    <name evidence="3" type="ORF">GPM918_LOCUS627</name>
    <name evidence="4" type="ORF">SRO942_LOCUS628</name>
</gene>
<evidence type="ECO:0000313" key="3">
    <source>
        <dbReference type="EMBL" id="CAF0747447.1"/>
    </source>
</evidence>
<feature type="region of interest" description="Disordered" evidence="2">
    <location>
        <begin position="21"/>
        <end position="44"/>
    </location>
</feature>
<dbReference type="AlphaFoldDB" id="A0A813P4E9"/>
<feature type="region of interest" description="Disordered" evidence="2">
    <location>
        <begin position="754"/>
        <end position="821"/>
    </location>
</feature>
<comment type="caution">
    <text evidence="3">The sequence shown here is derived from an EMBL/GenBank/DDBJ whole genome shotgun (WGS) entry which is preliminary data.</text>
</comment>
<evidence type="ECO:0000256" key="1">
    <source>
        <dbReference type="SAM" id="Coils"/>
    </source>
</evidence>
<feature type="region of interest" description="Disordered" evidence="2">
    <location>
        <begin position="564"/>
        <end position="587"/>
    </location>
</feature>
<keyword evidence="1" id="KW-0175">Coiled coil</keyword>
<dbReference type="EMBL" id="CAJOBC010000051">
    <property type="protein sequence ID" value="CAF3526476.1"/>
    <property type="molecule type" value="Genomic_DNA"/>
</dbReference>
<feature type="compositionally biased region" description="Low complexity" evidence="2">
    <location>
        <begin position="484"/>
        <end position="494"/>
    </location>
</feature>
<name>A0A813P4E9_9BILA</name>
<feature type="coiled-coil region" evidence="1">
    <location>
        <begin position="690"/>
        <end position="720"/>
    </location>
</feature>
<dbReference type="Proteomes" id="UP000681722">
    <property type="component" value="Unassembled WGS sequence"/>
</dbReference>
<sequence>MWRKIKEVLCKHVYKDESSHHQTAVSQIDLHSQGENSFSSTNESSTKIYPSSIIVHHCSQQQKSKTYDRTTNKITNQQHHINKLNSSIKTAEQCRSLFDLLPSFRRRNSITKTIDCNSAVNTSSIYTTDYDSGYMSQSVLNRTSSYVSCHSANGIDNSTMSTPPLAKGIAENRKEYSKRNGSIENILHGHTKINPANLRILVRKNFEPFSQSQKQIRVKKDSCVIALYSRGPWLCIQTANGDTGYIPRIICSLHPNRSKNAYMSNNSNSSNHYSLSSTSSGTSSLSSRGQMNLVNDRSSDNDVLDLTTVLPDQPEQYQQQQPTHYWTATSLSSIYGNLQPKPSHRQKITAISKRQLLNENRPDMMIGNCDINRYISRSSSLINKSHPPKPIVVSTGETFINQKLRDMPNNERHINTRILASNKQSNSRRSTIGSSLFSLNCATVPVTKRPQQQLPDENYNKRYEPVEIHEIDNRKSNLELSNRQQQQSPQLFVQPRDTDSSSTQDSGFSEPYFLVDGTNYQQFRQKNLLNSLPQSINNDNVLQQQEQNTVSYDILSRNSKSISSLKVPSSNTVPSTFPSNKVDNNNGYRLGRSKRHTLIDGVHLNNYSHNDSVVNKRHSFGAFQPEDDATISFNGDNEHHQIRVPSVDCMLKPHTSEMAYIRTVNDKYPQVTLRSKPRSNQQRLLVKKDVSTLTQSLNRLEDMNKNYEHNEEELLNRNNRSNLCLAMPKSHDQIPTRIILTHHRHQATIEKMITASKQRQSKPNTSLSSSYQFGSSHSAFRPVKPNHNIRASSEGHSPVDHQLSFSSSLSTSSSISTSSTSLKNTDDALTVIKKKPHLILKCDPKRRLSCDVSLNNTNNNNLNISLMDNISLTQSTYDNVAVDRNTKSSSTMIGPSPFIRTMSDICDKFSELNIDEIEKDSLNPIPTYRTKKLEQNQLLLKMMVMNKNKIGQGKTSLIPQNNDLIKILKDYRNPRSSFSVKRGDYVCLLKQVGKACFLVRKHNGQIGFLPKALMGIETKTIDAFLQMHGYRETVI</sequence>
<dbReference type="Proteomes" id="UP000663829">
    <property type="component" value="Unassembled WGS sequence"/>
</dbReference>
<feature type="compositionally biased region" description="Low complexity" evidence="2">
    <location>
        <begin position="264"/>
        <end position="287"/>
    </location>
</feature>
<evidence type="ECO:0008006" key="6">
    <source>
        <dbReference type="Google" id="ProtNLM"/>
    </source>
</evidence>
<feature type="compositionally biased region" description="Polar residues" evidence="2">
    <location>
        <begin position="571"/>
        <end position="587"/>
    </location>
</feature>
<accession>A0A813P4E9</accession>
<protein>
    <recommendedName>
        <fullName evidence="6">SH3 domain-containing protein</fullName>
    </recommendedName>
</protein>
<organism evidence="3 5">
    <name type="scientific">Didymodactylos carnosus</name>
    <dbReference type="NCBI Taxonomy" id="1234261"/>
    <lineage>
        <taxon>Eukaryota</taxon>
        <taxon>Metazoa</taxon>
        <taxon>Spiralia</taxon>
        <taxon>Gnathifera</taxon>
        <taxon>Rotifera</taxon>
        <taxon>Eurotatoria</taxon>
        <taxon>Bdelloidea</taxon>
        <taxon>Philodinida</taxon>
        <taxon>Philodinidae</taxon>
        <taxon>Didymodactylos</taxon>
    </lineage>
</organism>
<feature type="region of interest" description="Disordered" evidence="2">
    <location>
        <begin position="262"/>
        <end position="298"/>
    </location>
</feature>
<feature type="compositionally biased region" description="Polar residues" evidence="2">
    <location>
        <begin position="755"/>
        <end position="778"/>
    </location>
</feature>
<reference evidence="3" key="1">
    <citation type="submission" date="2021-02" db="EMBL/GenBank/DDBJ databases">
        <authorList>
            <person name="Nowell W R."/>
        </authorList>
    </citation>
    <scope>NUCLEOTIDE SEQUENCE</scope>
</reference>
<feature type="compositionally biased region" description="Low complexity" evidence="2">
    <location>
        <begin position="803"/>
        <end position="821"/>
    </location>
</feature>
<evidence type="ECO:0000313" key="5">
    <source>
        <dbReference type="Proteomes" id="UP000663829"/>
    </source>
</evidence>
<feature type="compositionally biased region" description="Polar residues" evidence="2">
    <location>
        <begin position="21"/>
        <end position="34"/>
    </location>
</feature>
<evidence type="ECO:0000313" key="4">
    <source>
        <dbReference type="EMBL" id="CAF3526476.1"/>
    </source>
</evidence>
<dbReference type="OrthoDB" id="10039952at2759"/>
<keyword evidence="5" id="KW-1185">Reference proteome</keyword>
<feature type="compositionally biased region" description="Low complexity" evidence="2">
    <location>
        <begin position="35"/>
        <end position="44"/>
    </location>
</feature>
<proteinExistence type="predicted"/>
<dbReference type="EMBL" id="CAJNOQ010000051">
    <property type="protein sequence ID" value="CAF0747447.1"/>
    <property type="molecule type" value="Genomic_DNA"/>
</dbReference>
<feature type="region of interest" description="Disordered" evidence="2">
    <location>
        <begin position="480"/>
        <end position="510"/>
    </location>
</feature>